<evidence type="ECO:0000313" key="2">
    <source>
        <dbReference type="Proteomes" id="UP000278475"/>
    </source>
</evidence>
<accession>A0A497EL97</accession>
<protein>
    <submittedName>
        <fullName evidence="1">Uncharacterized protein</fullName>
    </submittedName>
</protein>
<organism evidence="1 2">
    <name type="scientific">Thermoproteota archaeon</name>
    <dbReference type="NCBI Taxonomy" id="2056631"/>
    <lineage>
        <taxon>Archaea</taxon>
        <taxon>Thermoproteota</taxon>
    </lineage>
</organism>
<name>A0A497EL97_9CREN</name>
<dbReference type="AlphaFoldDB" id="A0A497EL97"/>
<dbReference type="EMBL" id="QMQV01000121">
    <property type="protein sequence ID" value="RLE47523.1"/>
    <property type="molecule type" value="Genomic_DNA"/>
</dbReference>
<reference evidence="1 2" key="1">
    <citation type="submission" date="2018-06" db="EMBL/GenBank/DDBJ databases">
        <title>Extensive metabolic versatility and redundancy in microbially diverse, dynamic hydrothermal sediments.</title>
        <authorList>
            <person name="Dombrowski N."/>
            <person name="Teske A."/>
            <person name="Baker B.J."/>
        </authorList>
    </citation>
    <scope>NUCLEOTIDE SEQUENCE [LARGE SCALE GENOMIC DNA]</scope>
    <source>
        <strain evidence="1">B66_G16</strain>
    </source>
</reference>
<sequence>MIRFCFPYSFLLLVPQKIMRVSEEEKIFPPFPKVRVLISGIVLGYLHCLIRVPECKSSGIFKIPECNHTILCLLNSQWDYQYPSGTRMQNSGTLMEFHYITNNTRTCIPDYDTRISQRQEKNFLF</sequence>
<comment type="caution">
    <text evidence="1">The sequence shown here is derived from an EMBL/GenBank/DDBJ whole genome shotgun (WGS) entry which is preliminary data.</text>
</comment>
<evidence type="ECO:0000313" key="1">
    <source>
        <dbReference type="EMBL" id="RLE47523.1"/>
    </source>
</evidence>
<proteinExistence type="predicted"/>
<dbReference type="Proteomes" id="UP000278475">
    <property type="component" value="Unassembled WGS sequence"/>
</dbReference>
<gene>
    <name evidence="1" type="ORF">DRJ31_08735</name>
</gene>